<evidence type="ECO:0000259" key="4">
    <source>
        <dbReference type="PROSITE" id="PS51898"/>
    </source>
</evidence>
<dbReference type="STRING" id="1070319.CAGGBEG34_350003"/>
<dbReference type="RefSeq" id="WP_006683074.1">
    <property type="nucleotide sequence ID" value="NZ_CAFB01000053.1"/>
</dbReference>
<dbReference type="Pfam" id="PF00589">
    <property type="entry name" value="Phage_integrase"/>
    <property type="match status" value="1"/>
</dbReference>
<gene>
    <name evidence="5" type="ORF">CAGGBEG34_350003</name>
</gene>
<keyword evidence="3" id="KW-0233">DNA recombination</keyword>
<accession>G2JB30</accession>
<dbReference type="InterPro" id="IPR011010">
    <property type="entry name" value="DNA_brk_join_enz"/>
</dbReference>
<comment type="caution">
    <text evidence="5">The sequence shown here is derived from an EMBL/GenBank/DDBJ whole genome shotgun (WGS) entry which is preliminary data.</text>
</comment>
<dbReference type="Gene3D" id="1.10.150.130">
    <property type="match status" value="1"/>
</dbReference>
<proteinExistence type="predicted"/>
<dbReference type="Gene3D" id="3.30.160.60">
    <property type="entry name" value="Classic Zinc Finger"/>
    <property type="match status" value="1"/>
</dbReference>
<evidence type="ECO:0000313" key="5">
    <source>
        <dbReference type="EMBL" id="CCD29982.1"/>
    </source>
</evidence>
<dbReference type="Proteomes" id="UP000054051">
    <property type="component" value="Unassembled WGS sequence"/>
</dbReference>
<dbReference type="PROSITE" id="PS51898">
    <property type="entry name" value="TYR_RECOMBINASE"/>
    <property type="match status" value="1"/>
</dbReference>
<sequence length="357" mass="40597">MGRKRKTNELGLPERVYAKHGAFYYVHRAGHWERLGTDLAEVKRKANLYNDPHSTFGAMAHYLDAFVVHCEARVKHGEMAPRTYEDYKGNIEPLKDFFGKMVPASIEPKHIAQYLDMGVALNRPVRANREKACLSSCFTWLIRCGEAGVKTNPCSGVRRNREAKRERYVAHEEFAAVYALAVKPVQILMDLIYRTLQRPEDIIRWTRANIVTKCEGSITRHVLRNTQRKTGAIVDIEMTPEIDAILQLAFSDIDSEVVTTLHAPFVHRRDGRPYVYSGLTSMLQRYLVKAGISPFGFYDLKSKGATDMWQAGVPLERIQALCGHESVTTTEIYVKRRWHATITPNQVEMASNKNGAS</sequence>
<dbReference type="InterPro" id="IPR002104">
    <property type="entry name" value="Integrase_catalytic"/>
</dbReference>
<evidence type="ECO:0000256" key="1">
    <source>
        <dbReference type="ARBA" id="ARBA00022908"/>
    </source>
</evidence>
<dbReference type="InterPro" id="IPR013762">
    <property type="entry name" value="Integrase-like_cat_sf"/>
</dbReference>
<dbReference type="AlphaFoldDB" id="G2JB30"/>
<name>G2JB30_9BURK</name>
<dbReference type="GO" id="GO:0006310">
    <property type="term" value="P:DNA recombination"/>
    <property type="evidence" value="ECO:0007669"/>
    <property type="project" value="UniProtKB-KW"/>
</dbReference>
<dbReference type="InterPro" id="IPR010998">
    <property type="entry name" value="Integrase_recombinase_N"/>
</dbReference>
<evidence type="ECO:0000256" key="3">
    <source>
        <dbReference type="ARBA" id="ARBA00023172"/>
    </source>
</evidence>
<protein>
    <submittedName>
        <fullName evidence="5">Putative integrase</fullName>
    </submittedName>
</protein>
<dbReference type="Gene3D" id="1.10.443.10">
    <property type="entry name" value="Intergrase catalytic core"/>
    <property type="match status" value="1"/>
</dbReference>
<keyword evidence="6" id="KW-1185">Reference proteome</keyword>
<evidence type="ECO:0000313" key="6">
    <source>
        <dbReference type="Proteomes" id="UP000054051"/>
    </source>
</evidence>
<evidence type="ECO:0000256" key="2">
    <source>
        <dbReference type="ARBA" id="ARBA00023125"/>
    </source>
</evidence>
<organism evidence="5 6">
    <name type="scientific">Candidatus Glomeribacter gigasporarum BEG34</name>
    <dbReference type="NCBI Taxonomy" id="1070319"/>
    <lineage>
        <taxon>Bacteria</taxon>
        <taxon>Pseudomonadati</taxon>
        <taxon>Pseudomonadota</taxon>
        <taxon>Betaproteobacteria</taxon>
        <taxon>Burkholderiales</taxon>
        <taxon>Burkholderiaceae</taxon>
        <taxon>Candidatus Glomeribacter</taxon>
    </lineage>
</organism>
<dbReference type="PANTHER" id="PTHR30349">
    <property type="entry name" value="PHAGE INTEGRASE-RELATED"/>
    <property type="match status" value="1"/>
</dbReference>
<keyword evidence="2" id="KW-0238">DNA-binding</keyword>
<dbReference type="InterPro" id="IPR050090">
    <property type="entry name" value="Tyrosine_recombinase_XerCD"/>
</dbReference>
<dbReference type="GO" id="GO:0015074">
    <property type="term" value="P:DNA integration"/>
    <property type="evidence" value="ECO:0007669"/>
    <property type="project" value="UniProtKB-KW"/>
</dbReference>
<dbReference type="GO" id="GO:0003677">
    <property type="term" value="F:DNA binding"/>
    <property type="evidence" value="ECO:0007669"/>
    <property type="project" value="UniProtKB-KW"/>
</dbReference>
<dbReference type="eggNOG" id="COG0582">
    <property type="taxonomic scope" value="Bacteria"/>
</dbReference>
<reference evidence="5 6" key="1">
    <citation type="submission" date="2011-08" db="EMBL/GenBank/DDBJ databases">
        <title>The genome of the obligate endobacterium of an arbuscular mycorrhizal fungus reveals an interphylum network of nutritional interactions.</title>
        <authorList>
            <person name="Ghignone S."/>
            <person name="Salvioli A."/>
            <person name="Anca I."/>
            <person name="Lumini E."/>
            <person name="Ortu G."/>
            <person name="Petiti L."/>
            <person name="Cruveiller S."/>
            <person name="Bianciotto V."/>
            <person name="Piffanelli P."/>
            <person name="Lanfranco L."/>
            <person name="Bonfante P."/>
        </authorList>
    </citation>
    <scope>NUCLEOTIDE SEQUENCE [LARGE SCALE GENOMIC DNA]</scope>
    <source>
        <strain evidence="5 6">BEG34</strain>
    </source>
</reference>
<dbReference type="SUPFAM" id="SSF56349">
    <property type="entry name" value="DNA breaking-rejoining enzymes"/>
    <property type="match status" value="1"/>
</dbReference>
<keyword evidence="1" id="KW-0229">DNA integration</keyword>
<feature type="domain" description="Tyr recombinase" evidence="4">
    <location>
        <begin position="164"/>
        <end position="349"/>
    </location>
</feature>
<dbReference type="OrthoDB" id="662444at2"/>
<dbReference type="EMBL" id="CAFB01000053">
    <property type="protein sequence ID" value="CCD29982.1"/>
    <property type="molecule type" value="Genomic_DNA"/>
</dbReference>